<organism evidence="2 3">
    <name type="scientific">Photobacterium chitinilyticum</name>
    <dbReference type="NCBI Taxonomy" id="2485123"/>
    <lineage>
        <taxon>Bacteria</taxon>
        <taxon>Pseudomonadati</taxon>
        <taxon>Pseudomonadota</taxon>
        <taxon>Gammaproteobacteria</taxon>
        <taxon>Vibrionales</taxon>
        <taxon>Vibrionaceae</taxon>
        <taxon>Photobacterium</taxon>
    </lineage>
</organism>
<keyword evidence="1" id="KW-1133">Transmembrane helix</keyword>
<feature type="transmembrane region" description="Helical" evidence="1">
    <location>
        <begin position="37"/>
        <end position="57"/>
    </location>
</feature>
<dbReference type="EMBL" id="RJLM01000005">
    <property type="protein sequence ID" value="RWX54788.1"/>
    <property type="molecule type" value="Genomic_DNA"/>
</dbReference>
<evidence type="ECO:0000313" key="2">
    <source>
        <dbReference type="EMBL" id="RWX54788.1"/>
    </source>
</evidence>
<name>A0A444JP99_9GAMM</name>
<proteinExistence type="predicted"/>
<keyword evidence="1" id="KW-0472">Membrane</keyword>
<reference evidence="2 3" key="1">
    <citation type="submission" date="2018-11" db="EMBL/GenBank/DDBJ databases">
        <title>Photobacterium sp. BEI247 sp. nov., a marine bacterium isolated from Yongle Blue Hole in the South China Sea.</title>
        <authorList>
            <person name="Wang X."/>
        </authorList>
    </citation>
    <scope>NUCLEOTIDE SEQUENCE [LARGE SCALE GENOMIC DNA]</scope>
    <source>
        <strain evidence="3">BEI247</strain>
    </source>
</reference>
<sequence>MLLAFLTTIIAALGTVTVIKSDSFFQPSLPIEWIKLVALLLALFSVVCSWGHSLLALKIEGSPELPKGSEITAYLEELDIQSREQFIVASYHEAIENLSEVIGEKKKYIAIAYEELTMSAWFFGIVSAIAIGIEILS</sequence>
<keyword evidence="3" id="KW-1185">Reference proteome</keyword>
<gene>
    <name evidence="2" type="ORF">EDI28_13640</name>
</gene>
<evidence type="ECO:0000256" key="1">
    <source>
        <dbReference type="SAM" id="Phobius"/>
    </source>
</evidence>
<protein>
    <submittedName>
        <fullName evidence="2">Uncharacterized protein</fullName>
    </submittedName>
</protein>
<dbReference type="AlphaFoldDB" id="A0A444JP99"/>
<dbReference type="OrthoDB" id="5816184at2"/>
<dbReference type="Proteomes" id="UP000287563">
    <property type="component" value="Unassembled WGS sequence"/>
</dbReference>
<comment type="caution">
    <text evidence="2">The sequence shown here is derived from an EMBL/GenBank/DDBJ whole genome shotgun (WGS) entry which is preliminary data.</text>
</comment>
<keyword evidence="1" id="KW-0812">Transmembrane</keyword>
<accession>A0A444JP99</accession>
<evidence type="ECO:0000313" key="3">
    <source>
        <dbReference type="Proteomes" id="UP000287563"/>
    </source>
</evidence>
<feature type="transmembrane region" description="Helical" evidence="1">
    <location>
        <begin position="116"/>
        <end position="136"/>
    </location>
</feature>
<dbReference type="RefSeq" id="WP_128784414.1">
    <property type="nucleotide sequence ID" value="NZ_JAKJSG010000027.1"/>
</dbReference>